<evidence type="ECO:0000313" key="3">
    <source>
        <dbReference type="Proteomes" id="UP000825890"/>
    </source>
</evidence>
<protein>
    <recommendedName>
        <fullName evidence="1">BTB domain-containing protein</fullName>
    </recommendedName>
</protein>
<keyword evidence="3" id="KW-1185">Reference proteome</keyword>
<gene>
    <name evidence="2" type="ORF">CKM354_000081400</name>
</gene>
<reference evidence="2 3" key="1">
    <citation type="submission" date="2021-01" db="EMBL/GenBank/DDBJ databases">
        <title>Cercospora kikuchii MAFF 305040 whole genome shotgun sequence.</title>
        <authorList>
            <person name="Kashiwa T."/>
            <person name="Suzuki T."/>
        </authorList>
    </citation>
    <scope>NUCLEOTIDE SEQUENCE [LARGE SCALE GENOMIC DNA]</scope>
    <source>
        <strain evidence="2 3">MAFF 305040</strain>
    </source>
</reference>
<comment type="caution">
    <text evidence="2">The sequence shown here is derived from an EMBL/GenBank/DDBJ whole genome shotgun (WGS) entry which is preliminary data.</text>
</comment>
<proteinExistence type="predicted"/>
<dbReference type="Gene3D" id="3.30.710.10">
    <property type="entry name" value="Potassium Channel Kv1.1, Chain A"/>
    <property type="match status" value="1"/>
</dbReference>
<accession>A0A9P3FC14</accession>
<dbReference type="GeneID" id="68286389"/>
<evidence type="ECO:0000259" key="1">
    <source>
        <dbReference type="PROSITE" id="PS50097"/>
    </source>
</evidence>
<dbReference type="RefSeq" id="XP_044651851.1">
    <property type="nucleotide sequence ID" value="XM_044795916.1"/>
</dbReference>
<sequence>MADTDVLAADGDVILILGATKQRIRVCSLTLSRASAVFAALFGPHFREGQQSRSSRAPVDVALPDDDPDDVAFVCRVLHFRSRYLPPMQPGEWSQRLLGLAIVVEKYGLGEAFIDSARTLMMAWLDMRSDVANIDHYDVANVAAAAYLFDEPRCFTLATQRLIRNFSIGITSLCVEASGKVLPSLALVGISERRNVAINHVNEVLAVYEDNASACESCRNRPQAYYESLQQFWGASSTTLRISKKGPSVHSIKHHIQKLRKVGFVSKYRGEDVESDLDIDPCDDCQDEVSVELFKKLAREVEAKSVGLCSECVKAGAEVVEPCKGQH</sequence>
<dbReference type="InterPro" id="IPR000210">
    <property type="entry name" value="BTB/POZ_dom"/>
</dbReference>
<dbReference type="EMBL" id="BOLY01000001">
    <property type="protein sequence ID" value="GIZ37364.1"/>
    <property type="molecule type" value="Genomic_DNA"/>
</dbReference>
<dbReference type="OrthoDB" id="3650523at2759"/>
<name>A0A9P3FC14_9PEZI</name>
<dbReference type="Proteomes" id="UP000825890">
    <property type="component" value="Unassembled WGS sequence"/>
</dbReference>
<dbReference type="AlphaFoldDB" id="A0A9P3FC14"/>
<dbReference type="PROSITE" id="PS50097">
    <property type="entry name" value="BTB"/>
    <property type="match status" value="1"/>
</dbReference>
<feature type="domain" description="BTB" evidence="1">
    <location>
        <begin position="11"/>
        <end position="87"/>
    </location>
</feature>
<organism evidence="2 3">
    <name type="scientific">Cercospora kikuchii</name>
    <dbReference type="NCBI Taxonomy" id="84275"/>
    <lineage>
        <taxon>Eukaryota</taxon>
        <taxon>Fungi</taxon>
        <taxon>Dikarya</taxon>
        <taxon>Ascomycota</taxon>
        <taxon>Pezizomycotina</taxon>
        <taxon>Dothideomycetes</taxon>
        <taxon>Dothideomycetidae</taxon>
        <taxon>Mycosphaerellales</taxon>
        <taxon>Mycosphaerellaceae</taxon>
        <taxon>Cercospora</taxon>
    </lineage>
</organism>
<evidence type="ECO:0000313" key="2">
    <source>
        <dbReference type="EMBL" id="GIZ37364.1"/>
    </source>
</evidence>
<dbReference type="InterPro" id="IPR011333">
    <property type="entry name" value="SKP1/BTB/POZ_sf"/>
</dbReference>